<reference evidence="2 3" key="1">
    <citation type="journal article" date="2020" name="Nature">
        <title>Isolation of an archaeon at the prokaryote-eukaryote interface.</title>
        <authorList>
            <person name="Imachi H."/>
            <person name="Nobu M.K."/>
            <person name="Nakahara N."/>
            <person name="Morono Y."/>
            <person name="Ogawara M."/>
            <person name="Takaki Y."/>
            <person name="Takano Y."/>
            <person name="Uematsu K."/>
            <person name="Ikuta T."/>
            <person name="Ito M."/>
            <person name="Matsui Y."/>
            <person name="Miyazaki M."/>
            <person name="Murata K."/>
            <person name="Saito Y."/>
            <person name="Sakai S."/>
            <person name="Song C."/>
            <person name="Tasumi E."/>
            <person name="Yamanaka Y."/>
            <person name="Yamaguchi T."/>
            <person name="Kamagata Y."/>
            <person name="Tamaki H."/>
            <person name="Takai K."/>
        </authorList>
    </citation>
    <scope>NUCLEOTIDE SEQUENCE [LARGE SCALE GENOMIC DNA]</scope>
    <source>
        <strain evidence="2 3">MK-D1</strain>
    </source>
</reference>
<dbReference type="OrthoDB" id="40991at2157"/>
<dbReference type="KEGG" id="psyt:DSAG12_00208"/>
<feature type="domain" description="PhoU" evidence="1">
    <location>
        <begin position="167"/>
        <end position="251"/>
    </location>
</feature>
<dbReference type="GeneID" id="41328212"/>
<evidence type="ECO:0000259" key="1">
    <source>
        <dbReference type="Pfam" id="PF01895"/>
    </source>
</evidence>
<protein>
    <submittedName>
        <fullName evidence="2">PhoU domain-containing protein</fullName>
    </submittedName>
</protein>
<dbReference type="EMBL" id="CP042905">
    <property type="protein sequence ID" value="QEE14395.1"/>
    <property type="molecule type" value="Genomic_DNA"/>
</dbReference>
<dbReference type="InterPro" id="IPR038078">
    <property type="entry name" value="PhoU-like_sf"/>
</dbReference>
<dbReference type="InterPro" id="IPR026022">
    <property type="entry name" value="PhoU_dom"/>
</dbReference>
<gene>
    <name evidence="2" type="ORF">DSAG12_00208</name>
</gene>
<dbReference type="SUPFAM" id="SSF109755">
    <property type="entry name" value="PhoU-like"/>
    <property type="match status" value="1"/>
</dbReference>
<dbReference type="RefSeq" id="WP_147661351.1">
    <property type="nucleotide sequence ID" value="NZ_CP042905.2"/>
</dbReference>
<evidence type="ECO:0000313" key="2">
    <source>
        <dbReference type="EMBL" id="QEE14395.1"/>
    </source>
</evidence>
<sequence length="349" mass="41849">MSRMQEYDKFEQKKVQSVKGSFYVYLPKALCTRYEIEKSKKIFMKQLEDDSLLLKFNSQSAYPTKSFEIKLDYDIAKNHGDLKKEEYLDFLFNQYLTAYIIGYNTVIFSKETKIPMVMQNRIHKMTRKLYGMVVISETTTKIVVEEHFEEIDIRILNRQLLSKINLMINNYKELVEEFNKLDNPEELINELIKQDDQVDEHRYAVERYVHQILRHPSLGQIVSINAVECLHYSEMTRLIERIGDHIVKLANLLKIQEIVEKEFVIEHLDKMWNFYITIQDNFERTNRIKLWKLNQEIKEYAKEVKDRIYENHPDTEYLIPIRRVCNICGDIAEIRINDILSQTQIKIDK</sequence>
<evidence type="ECO:0000313" key="3">
    <source>
        <dbReference type="Proteomes" id="UP000321408"/>
    </source>
</evidence>
<dbReference type="AlphaFoldDB" id="A0A5B9D5U4"/>
<accession>A0A5B9D5U4</accession>
<keyword evidence="3" id="KW-1185">Reference proteome</keyword>
<reference evidence="2 3" key="2">
    <citation type="journal article" date="2024" name="Int. J. Syst. Evol. Microbiol.">
        <title>Promethearchaeum syntrophicum gen. nov., sp. nov., an anaerobic, obligately syntrophic archaeon, the first isolate of the lineage 'Asgard' archaea, and proposal of the new archaeal phylum Promethearchaeota phyl. nov. and kingdom Promethearchaeati regn. nov.</title>
        <authorList>
            <person name="Imachi H."/>
            <person name="Nobu M.K."/>
            <person name="Kato S."/>
            <person name="Takaki Y."/>
            <person name="Miyazaki M."/>
            <person name="Miyata M."/>
            <person name="Ogawara M."/>
            <person name="Saito Y."/>
            <person name="Sakai S."/>
            <person name="Tahara Y.O."/>
            <person name="Takano Y."/>
            <person name="Tasumi E."/>
            <person name="Uematsu K."/>
            <person name="Yoshimura T."/>
            <person name="Itoh T."/>
            <person name="Ohkuma M."/>
            <person name="Takai K."/>
        </authorList>
    </citation>
    <scope>NUCLEOTIDE SEQUENCE [LARGE SCALE GENOMIC DNA]</scope>
    <source>
        <strain evidence="2 3">MK-D1</strain>
    </source>
</reference>
<dbReference type="Gene3D" id="1.20.58.220">
    <property type="entry name" value="Phosphate transport system protein phou homolog 2, domain 2"/>
    <property type="match status" value="1"/>
</dbReference>
<name>A0A5B9D5U4_9ARCH</name>
<dbReference type="Proteomes" id="UP000321408">
    <property type="component" value="Chromosome"/>
</dbReference>
<organism evidence="2 3">
    <name type="scientific">Promethearchaeum syntrophicum</name>
    <dbReference type="NCBI Taxonomy" id="2594042"/>
    <lineage>
        <taxon>Archaea</taxon>
        <taxon>Promethearchaeati</taxon>
        <taxon>Promethearchaeota</taxon>
        <taxon>Promethearchaeia</taxon>
        <taxon>Promethearchaeales</taxon>
        <taxon>Promethearchaeaceae</taxon>
        <taxon>Promethearchaeum</taxon>
    </lineage>
</organism>
<proteinExistence type="predicted"/>
<dbReference type="Pfam" id="PF01895">
    <property type="entry name" value="PhoU"/>
    <property type="match status" value="1"/>
</dbReference>